<keyword evidence="2" id="KW-0732">Signal</keyword>
<protein>
    <recommendedName>
        <fullName evidence="5">Apolipoprotein B</fullName>
    </recommendedName>
</protein>
<organism evidence="3 4">
    <name type="scientific">Lepraria finkii</name>
    <dbReference type="NCBI Taxonomy" id="1340010"/>
    <lineage>
        <taxon>Eukaryota</taxon>
        <taxon>Fungi</taxon>
        <taxon>Dikarya</taxon>
        <taxon>Ascomycota</taxon>
        <taxon>Pezizomycotina</taxon>
        <taxon>Lecanoromycetes</taxon>
        <taxon>OSLEUM clade</taxon>
        <taxon>Lecanoromycetidae</taxon>
        <taxon>Lecanorales</taxon>
        <taxon>Lecanorineae</taxon>
        <taxon>Stereocaulaceae</taxon>
        <taxon>Lepraria</taxon>
    </lineage>
</organism>
<gene>
    <name evidence="3" type="ORF">ABVK25_010018</name>
</gene>
<feature type="chain" id="PRO_5046303076" description="Apolipoprotein B" evidence="2">
    <location>
        <begin position="26"/>
        <end position="193"/>
    </location>
</feature>
<sequence>MMIMKLFTALDLPAALIAAGTLASASNPPAPRNAPSAANNQHLPSTSHGPNYNSTPHFSFEELFQLQKKFLDNFVFPENQVQAKSVNSSLLAPNVQGRVDITRTFTGQELNTEYLFGLFANIATVPNEFTLLGIPLAYEITHFAASQNIASASTRFNFSFPILNNLIVPIEIETWNVFDSNYQISQQPQRPKT</sequence>
<name>A0ABR4AVJ0_9LECA</name>
<feature type="signal peptide" evidence="2">
    <location>
        <begin position="1"/>
        <end position="25"/>
    </location>
</feature>
<feature type="region of interest" description="Disordered" evidence="1">
    <location>
        <begin position="25"/>
        <end position="51"/>
    </location>
</feature>
<evidence type="ECO:0000313" key="4">
    <source>
        <dbReference type="Proteomes" id="UP001590951"/>
    </source>
</evidence>
<feature type="compositionally biased region" description="Low complexity" evidence="1">
    <location>
        <begin position="25"/>
        <end position="40"/>
    </location>
</feature>
<evidence type="ECO:0000256" key="2">
    <source>
        <dbReference type="SAM" id="SignalP"/>
    </source>
</evidence>
<accession>A0ABR4AVJ0</accession>
<dbReference type="EMBL" id="JBHFEH010000059">
    <property type="protein sequence ID" value="KAL2049677.1"/>
    <property type="molecule type" value="Genomic_DNA"/>
</dbReference>
<evidence type="ECO:0008006" key="5">
    <source>
        <dbReference type="Google" id="ProtNLM"/>
    </source>
</evidence>
<reference evidence="3 4" key="1">
    <citation type="submission" date="2024-09" db="EMBL/GenBank/DDBJ databases">
        <title>Rethinking Asexuality: The Enigmatic Case of Functional Sexual Genes in Lepraria (Stereocaulaceae).</title>
        <authorList>
            <person name="Doellman M."/>
            <person name="Sun Y."/>
            <person name="Barcenas-Pena A."/>
            <person name="Lumbsch H.T."/>
            <person name="Grewe F."/>
        </authorList>
    </citation>
    <scope>NUCLEOTIDE SEQUENCE [LARGE SCALE GENOMIC DNA]</scope>
    <source>
        <strain evidence="3 4">Grewe 0041</strain>
    </source>
</reference>
<comment type="caution">
    <text evidence="3">The sequence shown here is derived from an EMBL/GenBank/DDBJ whole genome shotgun (WGS) entry which is preliminary data.</text>
</comment>
<feature type="compositionally biased region" description="Polar residues" evidence="1">
    <location>
        <begin position="41"/>
        <end position="51"/>
    </location>
</feature>
<keyword evidence="4" id="KW-1185">Reference proteome</keyword>
<dbReference type="Proteomes" id="UP001590951">
    <property type="component" value="Unassembled WGS sequence"/>
</dbReference>
<proteinExistence type="predicted"/>
<evidence type="ECO:0000313" key="3">
    <source>
        <dbReference type="EMBL" id="KAL2049677.1"/>
    </source>
</evidence>
<evidence type="ECO:0000256" key="1">
    <source>
        <dbReference type="SAM" id="MobiDB-lite"/>
    </source>
</evidence>